<feature type="domain" description="HTH cro/C1-type" evidence="2">
    <location>
        <begin position="12"/>
        <end position="66"/>
    </location>
</feature>
<dbReference type="STRING" id="180332.GCA_000797495_01392"/>
<organism evidence="3 4">
    <name type="scientific">Robinsoniella peoriensis</name>
    <dbReference type="NCBI Taxonomy" id="180332"/>
    <lineage>
        <taxon>Bacteria</taxon>
        <taxon>Bacillati</taxon>
        <taxon>Bacillota</taxon>
        <taxon>Clostridia</taxon>
        <taxon>Lachnospirales</taxon>
        <taxon>Lachnospiraceae</taxon>
        <taxon>Robinsoniella</taxon>
    </lineage>
</organism>
<reference evidence="3 4" key="1">
    <citation type="journal article" date="2019" name="Anaerobe">
        <title>Detection of Robinsoniella peoriensis in multiple bone samples of a trauma patient.</title>
        <authorList>
            <person name="Schrottner P."/>
            <person name="Hartwich K."/>
            <person name="Bunk B."/>
            <person name="Schober I."/>
            <person name="Helbig S."/>
            <person name="Rudolph W.W."/>
            <person name="Gunzer F."/>
        </authorList>
    </citation>
    <scope>NUCLEOTIDE SEQUENCE [LARGE SCALE GENOMIC DNA]</scope>
    <source>
        <strain evidence="3 4">DSM 106044</strain>
    </source>
</reference>
<proteinExistence type="predicted"/>
<dbReference type="PANTHER" id="PTHR46558:SF11">
    <property type="entry name" value="HTH-TYPE TRANSCRIPTIONAL REGULATOR XRE"/>
    <property type="match status" value="1"/>
</dbReference>
<sequence length="110" mass="12500">MVVDYIELGKRIKKIRKSKGITQEQLAENIGLSTQYISNLETAKSKGSLETIVKIANIFEVSVDELLCDSVKKSRDFQLNDITMEMRDCTNKEMKMILKVVKALKGGMRE</sequence>
<evidence type="ECO:0000259" key="2">
    <source>
        <dbReference type="PROSITE" id="PS50943"/>
    </source>
</evidence>
<dbReference type="InterPro" id="IPR010982">
    <property type="entry name" value="Lambda_DNA-bd_dom_sf"/>
</dbReference>
<dbReference type="InterPro" id="IPR001387">
    <property type="entry name" value="Cro/C1-type_HTH"/>
</dbReference>
<protein>
    <submittedName>
        <fullName evidence="3">Putative PBSX repressor</fullName>
    </submittedName>
</protein>
<dbReference type="Pfam" id="PF01381">
    <property type="entry name" value="HTH_3"/>
    <property type="match status" value="1"/>
</dbReference>
<dbReference type="CDD" id="cd00093">
    <property type="entry name" value="HTH_XRE"/>
    <property type="match status" value="1"/>
</dbReference>
<comment type="caution">
    <text evidence="3">The sequence shown here is derived from an EMBL/GenBank/DDBJ whole genome shotgun (WGS) entry which is preliminary data.</text>
</comment>
<dbReference type="SMART" id="SM00530">
    <property type="entry name" value="HTH_XRE"/>
    <property type="match status" value="1"/>
</dbReference>
<evidence type="ECO:0000313" key="3">
    <source>
        <dbReference type="EMBL" id="TLD01644.1"/>
    </source>
</evidence>
<keyword evidence="4" id="KW-1185">Reference proteome</keyword>
<dbReference type="Gene3D" id="1.10.260.40">
    <property type="entry name" value="lambda repressor-like DNA-binding domains"/>
    <property type="match status" value="1"/>
</dbReference>
<gene>
    <name evidence="3" type="primary">xre_1</name>
    <name evidence="3" type="ORF">DSM106044_01443</name>
</gene>
<dbReference type="GO" id="GO:0003677">
    <property type="term" value="F:DNA binding"/>
    <property type="evidence" value="ECO:0007669"/>
    <property type="project" value="UniProtKB-KW"/>
</dbReference>
<name>A0A4U8QAY2_9FIRM</name>
<dbReference type="SUPFAM" id="SSF47413">
    <property type="entry name" value="lambda repressor-like DNA-binding domains"/>
    <property type="match status" value="1"/>
</dbReference>
<keyword evidence="1" id="KW-0238">DNA-binding</keyword>
<dbReference type="EMBL" id="QGQD01000033">
    <property type="protein sequence ID" value="TLD01644.1"/>
    <property type="molecule type" value="Genomic_DNA"/>
</dbReference>
<dbReference type="PROSITE" id="PS50943">
    <property type="entry name" value="HTH_CROC1"/>
    <property type="match status" value="1"/>
</dbReference>
<dbReference type="OrthoDB" id="9805605at2"/>
<dbReference type="RefSeq" id="WP_027293106.1">
    <property type="nucleotide sequence ID" value="NZ_CABMJZ010000126.1"/>
</dbReference>
<dbReference type="AlphaFoldDB" id="A0A4U8QAY2"/>
<accession>A0A4U8QAY2</accession>
<evidence type="ECO:0000256" key="1">
    <source>
        <dbReference type="ARBA" id="ARBA00023125"/>
    </source>
</evidence>
<dbReference type="Proteomes" id="UP000306509">
    <property type="component" value="Unassembled WGS sequence"/>
</dbReference>
<evidence type="ECO:0000313" key="4">
    <source>
        <dbReference type="Proteomes" id="UP000306509"/>
    </source>
</evidence>
<dbReference type="PANTHER" id="PTHR46558">
    <property type="entry name" value="TRACRIPTIONAL REGULATORY PROTEIN-RELATED-RELATED"/>
    <property type="match status" value="1"/>
</dbReference>